<feature type="domain" description="Aminotransferase class I/classII large" evidence="7">
    <location>
        <begin position="32"/>
        <end position="390"/>
    </location>
</feature>
<organism evidence="8">
    <name type="scientific">candidate division WOR-3 bacterium</name>
    <dbReference type="NCBI Taxonomy" id="2052148"/>
    <lineage>
        <taxon>Bacteria</taxon>
        <taxon>Bacteria division WOR-3</taxon>
    </lineage>
</organism>
<reference evidence="8" key="1">
    <citation type="journal article" date="2020" name="mSystems">
        <title>Genome- and Community-Level Interaction Insights into Carbon Utilization and Element Cycling Functions of Hydrothermarchaeota in Hydrothermal Sediment.</title>
        <authorList>
            <person name="Zhou Z."/>
            <person name="Liu Y."/>
            <person name="Xu W."/>
            <person name="Pan J."/>
            <person name="Luo Z.H."/>
            <person name="Li M."/>
        </authorList>
    </citation>
    <scope>NUCLEOTIDE SEQUENCE [LARGE SCALE GENOMIC DNA]</scope>
    <source>
        <strain evidence="8">HyVt-237</strain>
    </source>
</reference>
<evidence type="ECO:0000256" key="2">
    <source>
        <dbReference type="ARBA" id="ARBA00007441"/>
    </source>
</evidence>
<accession>A0A7C1BAJ1</accession>
<dbReference type="CDD" id="cd00609">
    <property type="entry name" value="AAT_like"/>
    <property type="match status" value="1"/>
</dbReference>
<evidence type="ECO:0000313" key="8">
    <source>
        <dbReference type="EMBL" id="HDM90511.1"/>
    </source>
</evidence>
<dbReference type="GO" id="GO:0008483">
    <property type="term" value="F:transaminase activity"/>
    <property type="evidence" value="ECO:0007669"/>
    <property type="project" value="UniProtKB-KW"/>
</dbReference>
<dbReference type="InterPro" id="IPR015424">
    <property type="entry name" value="PyrdxlP-dep_Trfase"/>
</dbReference>
<dbReference type="GO" id="GO:0030170">
    <property type="term" value="F:pyridoxal phosphate binding"/>
    <property type="evidence" value="ECO:0007669"/>
    <property type="project" value="InterPro"/>
</dbReference>
<dbReference type="InterPro" id="IPR015422">
    <property type="entry name" value="PyrdxlP-dep_Trfase_small"/>
</dbReference>
<keyword evidence="6" id="KW-0663">Pyridoxal phosphate</keyword>
<evidence type="ECO:0000256" key="6">
    <source>
        <dbReference type="ARBA" id="ARBA00022898"/>
    </source>
</evidence>
<keyword evidence="5" id="KW-0808">Transferase</keyword>
<keyword evidence="4 8" id="KW-0032">Aminotransferase</keyword>
<evidence type="ECO:0000256" key="1">
    <source>
        <dbReference type="ARBA" id="ARBA00001933"/>
    </source>
</evidence>
<dbReference type="Pfam" id="PF00155">
    <property type="entry name" value="Aminotran_1_2"/>
    <property type="match status" value="1"/>
</dbReference>
<comment type="subunit">
    <text evidence="3">Homodimer.</text>
</comment>
<dbReference type="EMBL" id="DRBW01000183">
    <property type="protein sequence ID" value="HDM90511.1"/>
    <property type="molecule type" value="Genomic_DNA"/>
</dbReference>
<dbReference type="InterPro" id="IPR004839">
    <property type="entry name" value="Aminotransferase_I/II_large"/>
</dbReference>
<dbReference type="Proteomes" id="UP000885931">
    <property type="component" value="Unassembled WGS sequence"/>
</dbReference>
<name>A0A7C1BAJ1_UNCW3</name>
<comment type="caution">
    <text evidence="8">The sequence shown here is derived from an EMBL/GenBank/DDBJ whole genome shotgun (WGS) entry which is preliminary data.</text>
</comment>
<dbReference type="FunFam" id="3.40.640.10:FF:000053">
    <property type="entry name" value="Aminotransferase, class I"/>
    <property type="match status" value="1"/>
</dbReference>
<gene>
    <name evidence="8" type="ORF">ENG67_04815</name>
</gene>
<evidence type="ECO:0000256" key="3">
    <source>
        <dbReference type="ARBA" id="ARBA00011738"/>
    </source>
</evidence>
<dbReference type="GO" id="GO:1901605">
    <property type="term" value="P:alpha-amino acid metabolic process"/>
    <property type="evidence" value="ECO:0007669"/>
    <property type="project" value="TreeGrafter"/>
</dbReference>
<dbReference type="InterPro" id="IPR015421">
    <property type="entry name" value="PyrdxlP-dep_Trfase_major"/>
</dbReference>
<comment type="cofactor">
    <cofactor evidence="1">
        <name>pyridoxal 5'-phosphate</name>
        <dbReference type="ChEBI" id="CHEBI:597326"/>
    </cofactor>
</comment>
<dbReference type="PANTHER" id="PTHR42790:SF19">
    <property type="entry name" value="KYNURENINE_ALPHA-AMINOADIPATE AMINOTRANSFERASE, MITOCHONDRIAL"/>
    <property type="match status" value="1"/>
</dbReference>
<comment type="similarity">
    <text evidence="2">Belongs to the class-I pyridoxal-phosphate-dependent aminotransferase family.</text>
</comment>
<dbReference type="InterPro" id="IPR050859">
    <property type="entry name" value="Class-I_PLP-dep_aminotransf"/>
</dbReference>
<protein>
    <submittedName>
        <fullName evidence="8">PLP-dependent aminotransferase family protein</fullName>
    </submittedName>
</protein>
<dbReference type="SUPFAM" id="SSF53383">
    <property type="entry name" value="PLP-dependent transferases"/>
    <property type="match status" value="1"/>
</dbReference>
<evidence type="ECO:0000256" key="5">
    <source>
        <dbReference type="ARBA" id="ARBA00022679"/>
    </source>
</evidence>
<dbReference type="Gene3D" id="3.90.1150.10">
    <property type="entry name" value="Aspartate Aminotransferase, domain 1"/>
    <property type="match status" value="1"/>
</dbReference>
<evidence type="ECO:0000259" key="7">
    <source>
        <dbReference type="Pfam" id="PF00155"/>
    </source>
</evidence>
<proteinExistence type="inferred from homology"/>
<sequence>MKEMEISFSEMARRARQTEIIKILARSSKIPDFISFAIGIPAPETVPVETLKKIADEILEREGLRALQYSDTKGNIQKTLVDFLSKDNIRTQEDEIVVTTGAIQGTFLATLALCDPEDIIVSEFPVYPINLQTFRMHVRKIIPVSMDEEGMIVDELVEKVNSLDKKPKFIYTIPDFQNPSGITMSLERRKKLVEFALEKGIFILEDTPYRYMRYEGERLPSLKELGGDIVIHVNSFSKTISTGLRVGYVVAPRELAEKMVSIKQGADFSTPLLNQLMISYFLEKGLWEEQMERIRKIHTSRLRAVLKALKEHFPEEVTWTEPKGGTFIWVTLPGGTDIRALLDKALENKVGFVPSSDFYLPEIERDYPPAMRLNFPYYGEEKIDEGIKRLAKALRETLG</sequence>
<evidence type="ECO:0000256" key="4">
    <source>
        <dbReference type="ARBA" id="ARBA00022576"/>
    </source>
</evidence>
<dbReference type="Gene3D" id="3.40.640.10">
    <property type="entry name" value="Type I PLP-dependent aspartate aminotransferase-like (Major domain)"/>
    <property type="match status" value="1"/>
</dbReference>
<dbReference type="PANTHER" id="PTHR42790">
    <property type="entry name" value="AMINOTRANSFERASE"/>
    <property type="match status" value="1"/>
</dbReference>
<dbReference type="AlphaFoldDB" id="A0A7C1BAJ1"/>